<evidence type="ECO:0000256" key="6">
    <source>
        <dbReference type="SAM" id="SignalP"/>
    </source>
</evidence>
<dbReference type="InterPro" id="IPR050708">
    <property type="entry name" value="T6SS_VgrG/RHS"/>
</dbReference>
<dbReference type="SUPFAM" id="SSF69304">
    <property type="entry name" value="Tricorn protease N-terminal domain"/>
    <property type="match status" value="1"/>
</dbReference>
<dbReference type="Pfam" id="PF24517">
    <property type="entry name" value="CBM96"/>
    <property type="match status" value="1"/>
</dbReference>
<keyword evidence="3 6" id="KW-0732">Signal</keyword>
<dbReference type="SMART" id="SM00257">
    <property type="entry name" value="LysM"/>
    <property type="match status" value="1"/>
</dbReference>
<dbReference type="Gene3D" id="2.180.10.10">
    <property type="entry name" value="RHS repeat-associated core"/>
    <property type="match status" value="7"/>
</dbReference>
<dbReference type="RefSeq" id="WP_345722634.1">
    <property type="nucleotide sequence ID" value="NZ_BAABRU010000009.1"/>
</dbReference>
<feature type="region of interest" description="Disordered" evidence="5">
    <location>
        <begin position="2478"/>
        <end position="2514"/>
    </location>
</feature>
<dbReference type="NCBIfam" id="NF033679">
    <property type="entry name" value="DNRLRE_dom"/>
    <property type="match status" value="1"/>
</dbReference>
<dbReference type="InterPro" id="IPR006530">
    <property type="entry name" value="YD"/>
</dbReference>
<dbReference type="Proteomes" id="UP001428290">
    <property type="component" value="Unassembled WGS sequence"/>
</dbReference>
<comment type="subcellular location">
    <subcellularLocation>
        <location evidence="1">Secreted</location>
    </subcellularLocation>
</comment>
<protein>
    <recommendedName>
        <fullName evidence="7">LysM domain-containing protein</fullName>
    </recommendedName>
</protein>
<evidence type="ECO:0000256" key="5">
    <source>
        <dbReference type="SAM" id="MobiDB-lite"/>
    </source>
</evidence>
<keyword evidence="2" id="KW-0964">Secreted</keyword>
<evidence type="ECO:0000256" key="2">
    <source>
        <dbReference type="ARBA" id="ARBA00022525"/>
    </source>
</evidence>
<keyword evidence="9" id="KW-1185">Reference proteome</keyword>
<dbReference type="InterPro" id="IPR022385">
    <property type="entry name" value="Rhs_assc_core"/>
</dbReference>
<dbReference type="Pfam" id="PF20148">
    <property type="entry name" value="DUF6531"/>
    <property type="match status" value="1"/>
</dbReference>
<sequence length="2701" mass="299283">MHRLNRWSLGLFGCFVLSLLPRAGLHAQSLEDAASRFAQARAYVLGNRQLPTADQGNTVLPMTPFVDQNQRLQLLEQRAINEQQRNLIPLTRASPSTQLGNHHVGARPADKATPTPQLARETELLQYRTATSKVLAFPDGHWETRIYATPIHYRDRDGTWATYAPSLKPAQQQNTGVAGYEVAGTDVDLWFAHADTTTLANQQRDLVEFAYAGVRVGFTPREAHLNTPIVDDQSITYPDAFPQADLRYTATGLGLKEDVIFHKPPASNFALSTNLRITNGEAEQQGQIVVINGVDAKPALVLSAPYLIDAKGQISTAVSVTLKNGGDDQSILVYTPNQTWLNDPARQYPVILDPTISPIFPAGDTYVSNNAAISGIEHWPEAALFLGYSQMTDPPKLLSRFMLNFQLPGLPADVTPGDIDSAELSIYQYINERGGAYDTRIYSTIDPWNEQSISWDNHDSIQGDFYSTQAVSAGRGRKTFGLTSLVQGWYSSDIGSPRGVLFAATDETRAGGAFASSSCTHGNYCDPFNEELDPRPYLSINYTPAPPPPPHYSEVRTVEHLTITPNPVPAPNNSVTARFTLHNVGTRLVQIPELQVQVNGPQGRVDFPAVQNVRLNPGQRYTYEQARSMPNAGTHYAKAMFRDASTWYRVYIAPGSGIKNETSFLVKSDLPPLDNQTQGPHADNGAVGEPVNTSTGNFFSAWTDLTVIDLGLSLVFGRVFNSLDVDTEGLFGWGWASSYDERLVRRPDESVVYIQGSGQQVLFDANFQTSYQEVIDPDTGESNGVEVSAPDGSYHGVTGFDLHLSRDLTSQRWTLHDQDGMTRSFNPDGRLETISDQFGNQTTLHYSDSRLVEIQGPSQACQLIWQHQRVTELRCPQATQRYRYDGAGDLVEVINQANQSTSYQYDQNHRITRITDGAGRLVVENSYDAQGRVEQQREGLSDWRQFNYTPASRTTTYLDARGNPITDRYDERGRLIERVDALNNRERYTYDDQNRLTSRTNALNHTWHYRYDAQGNLLSTTDPLGGVWRSEYDANNNKLRDIDSLGATTIFTYSNNLLVAQQHALGGVRVYTTTPTGLVVAERDELGRIAQRSFSTQGLVLSETDALGAQTRYEYNGAGDQLTMIDALGNRVEYDYDPQRRLTSIRYPDGSKQTFVYDPMGNLIAETNRLGQQRRRFYDGSHRLIGETDFAGAVTDYYYDQTDNLVRMVDALNQETRFGYDAINRLTSRTNRLGHTWSYAYDAIGQLIAERDPLGRETRHEYDALGREIRTIDPLGRVTTRQFDARNHLLSETNPRGATTTMRYDLLGRMVEQIDASGASTRYEYDLVGNQLAIIDALGQRSMTLYDAANRQVQTINRVGASVRYQYDAVGRVIAITDERGAITRTNYDSMDRPVKEVDALGHTTTKVYDAEGQLIEQIDPRGYRQRWGYDSAGRQIFAIDRTGAKTSTIYDVLGRATETIDALGQRRTTVYDAEGSVIAQQDEAGFVTTTTYDAVGNAIQVTNPLSATTTTAYDAVNTPIRVTDALSATMTTDYDAANNPVRVTDALGNVTTTEYDLLNRLISTRNPYGAVTRTEYDALGRVVRTIDPRGAISSNQYDPEGRVLVSIDAMSNRTQTSYDSAGAPISVIDARGNRTLTTYDVLGQAIRQSDALGNLTLQRYDQLGNLIQTTDPRGAVTQYRYDAEQRQIERIDALGHSWQTDYDALGRTLRMRDPLGNTETNSYDARGNLLQVTKPGGQVLRYRYDAVNNQIASQDGRGFVTSNTYDQAQRLIQTTSPLGHQTSSRYDALGRISASVDAKGQTMTRQYDVLGQSLSITDALSNTITTRYDIAGMPTITLDPNGHRRQTSYDLLGRVIEERNAMGQVTRYRYDALGNRIGEQYPNQQQITTQYDALNRPTTSTFSVGQAETLSYDVLGNLLHAESAAGKQTTSYDRLNRLIRGVDGAGKVVEWRYDAAGRRTHVIYPDGRMVQTRYDANGWPIQIDDGRGHTITLNYDADGRLLDIRYPHAAVSMAYDADGRLTAVLNRGNDGAFAVYEYRLDPNGNRTRELISTLMFGSLISIEETSYDYDQIDRLIRSQRSGAGTSQLAHTYRYDKAGNRLAIEATQGTSNWTQTMRYDAADRLLEVNDSRAGKTTYGYDGAGQRISSQTSQYQTRLSYDSRGRLLSLSMLDAAGTSTQSIQRYRYDHHQRRTLLEQWSAAGVLLSSEHTLYDGDSWNVLAQFSANQPTQWFVLHPQGLGHLAVERNSTTMFAHLEGLGSYIGYSDAAGKPNATLPTRYSDWGQIDSGASNLVSNYGYTGHRQDSSGLIYARNRYYDPQNATWLSADPFPADQNMPGSLNRYSYVRNNPISRTDPLGLFDVASGSPTLSRPNAGSGLGNAMHQVGVTAASLIGSVSAASHAASSYASAQSAGSSRPNCGQQCNERYTVRSGDTLSGIGARFGIDWRWIANANRIGNPYSVSFGQNLYIPCNSTGNGNGSPGNGGNHTNPGNPGNGSNPGNGENPDNGSNKENPDWKRFEFLTGFFWKLKIPPTPFTWAAKIPGVKTLGLQNLNAEAKLEGSGGLEYQYNPELKRMDACGRAVLEYEVTTPSFTTPIPWIKYEFWGKGGIQIKFCKYGDTSISGGGSIGARIFARSELEKVYKAEIGASLALGVSGSRDGIDFNFEVKVYALAEVNMILYWRKVLDVSAGFGYEKRLIKFN</sequence>
<dbReference type="InterPro" id="IPR055372">
    <property type="entry name" value="CBM96"/>
</dbReference>
<dbReference type="InterPro" id="IPR056823">
    <property type="entry name" value="TEN-like_YD-shell"/>
</dbReference>
<dbReference type="NCBIfam" id="TIGR01643">
    <property type="entry name" value="YD_repeat_2x"/>
    <property type="match status" value="28"/>
</dbReference>
<evidence type="ECO:0000256" key="3">
    <source>
        <dbReference type="ARBA" id="ARBA00022729"/>
    </source>
</evidence>
<dbReference type="Pfam" id="PF05593">
    <property type="entry name" value="RHS_repeat"/>
    <property type="match status" value="8"/>
</dbReference>
<evidence type="ECO:0000256" key="4">
    <source>
        <dbReference type="ARBA" id="ARBA00022737"/>
    </source>
</evidence>
<feature type="domain" description="LysM" evidence="7">
    <location>
        <begin position="2425"/>
        <end position="2469"/>
    </location>
</feature>
<dbReference type="InterPro" id="IPR045351">
    <property type="entry name" value="DUF6531"/>
</dbReference>
<proteinExistence type="predicted"/>
<dbReference type="PROSITE" id="PS51782">
    <property type="entry name" value="LYSM"/>
    <property type="match status" value="1"/>
</dbReference>
<evidence type="ECO:0000313" key="9">
    <source>
        <dbReference type="Proteomes" id="UP001428290"/>
    </source>
</evidence>
<dbReference type="Pfam" id="PF01476">
    <property type="entry name" value="LysM"/>
    <property type="match status" value="1"/>
</dbReference>
<dbReference type="PANTHER" id="PTHR32305">
    <property type="match status" value="1"/>
</dbReference>
<feature type="chain" id="PRO_5045909872" description="LysM domain-containing protein" evidence="6">
    <location>
        <begin position="24"/>
        <end position="2701"/>
    </location>
</feature>
<keyword evidence="4" id="KW-0677">Repeat</keyword>
<reference evidence="8 9" key="1">
    <citation type="submission" date="2024-02" db="EMBL/GenBank/DDBJ databases">
        <title>Herpetosiphon gulosus NBRC 112829.</title>
        <authorList>
            <person name="Ichikawa N."/>
            <person name="Katano-Makiyama Y."/>
            <person name="Hidaka K."/>
        </authorList>
    </citation>
    <scope>NUCLEOTIDE SEQUENCE [LARGE SCALE GENOMIC DNA]</scope>
    <source>
        <strain evidence="8 9">NBRC 112829</strain>
    </source>
</reference>
<dbReference type="CDD" id="cd00118">
    <property type="entry name" value="LysM"/>
    <property type="match status" value="1"/>
</dbReference>
<accession>A0ABP9X0V2</accession>
<dbReference type="Pfam" id="PF25023">
    <property type="entry name" value="TEN_YD-shell"/>
    <property type="match status" value="4"/>
</dbReference>
<organism evidence="8 9">
    <name type="scientific">Herpetosiphon gulosus</name>
    <dbReference type="NCBI Taxonomy" id="1973496"/>
    <lineage>
        <taxon>Bacteria</taxon>
        <taxon>Bacillati</taxon>
        <taxon>Chloroflexota</taxon>
        <taxon>Chloroflexia</taxon>
        <taxon>Herpetosiphonales</taxon>
        <taxon>Herpetosiphonaceae</taxon>
        <taxon>Herpetosiphon</taxon>
    </lineage>
</organism>
<name>A0ABP9X0V2_9CHLR</name>
<dbReference type="Gene3D" id="3.10.350.10">
    <property type="entry name" value="LysM domain"/>
    <property type="match status" value="1"/>
</dbReference>
<gene>
    <name evidence="8" type="ORF">Hgul01_02817</name>
</gene>
<evidence type="ECO:0000256" key="1">
    <source>
        <dbReference type="ARBA" id="ARBA00004613"/>
    </source>
</evidence>
<dbReference type="SUPFAM" id="SSF54106">
    <property type="entry name" value="LysM domain"/>
    <property type="match status" value="1"/>
</dbReference>
<evidence type="ECO:0000259" key="7">
    <source>
        <dbReference type="PROSITE" id="PS51782"/>
    </source>
</evidence>
<feature type="compositionally biased region" description="Low complexity" evidence="5">
    <location>
        <begin position="2500"/>
        <end position="2510"/>
    </location>
</feature>
<feature type="region of interest" description="Disordered" evidence="5">
    <location>
        <begin position="93"/>
        <end position="115"/>
    </location>
</feature>
<dbReference type="PANTHER" id="PTHR32305:SF15">
    <property type="entry name" value="PROTEIN RHSA-RELATED"/>
    <property type="match status" value="1"/>
</dbReference>
<dbReference type="NCBIfam" id="TIGR03696">
    <property type="entry name" value="Rhs_assc_core"/>
    <property type="match status" value="1"/>
</dbReference>
<dbReference type="InterPro" id="IPR031325">
    <property type="entry name" value="RHS_repeat"/>
</dbReference>
<dbReference type="InterPro" id="IPR036779">
    <property type="entry name" value="LysM_dom_sf"/>
</dbReference>
<dbReference type="EMBL" id="BAABRU010000009">
    <property type="protein sequence ID" value="GAA5529014.1"/>
    <property type="molecule type" value="Genomic_DNA"/>
</dbReference>
<dbReference type="InterPro" id="IPR018392">
    <property type="entry name" value="LysM"/>
</dbReference>
<evidence type="ECO:0000313" key="8">
    <source>
        <dbReference type="EMBL" id="GAA5529014.1"/>
    </source>
</evidence>
<feature type="signal peptide" evidence="6">
    <location>
        <begin position="1"/>
        <end position="23"/>
    </location>
</feature>
<comment type="caution">
    <text evidence="8">The sequence shown here is derived from an EMBL/GenBank/DDBJ whole genome shotgun (WGS) entry which is preliminary data.</text>
</comment>